<evidence type="ECO:0000313" key="9">
    <source>
        <dbReference type="EMBL" id="AKH37497.1"/>
    </source>
</evidence>
<evidence type="ECO:0000256" key="3">
    <source>
        <dbReference type="ARBA" id="ARBA00022679"/>
    </source>
</evidence>
<comment type="similarity">
    <text evidence="6">Belongs to the fabD family.</text>
</comment>
<dbReference type="Pfam" id="PF00698">
    <property type="entry name" value="Acyl_transf_1"/>
    <property type="match status" value="1"/>
</dbReference>
<protein>
    <recommendedName>
        <fullName evidence="2 6">Malonyl CoA-acyl carrier protein transacylase</fullName>
        <ecNumber evidence="1 6">2.3.1.39</ecNumber>
    </recommendedName>
</protein>
<dbReference type="EMBL" id="VNHT01000006">
    <property type="protein sequence ID" value="TYP92331.1"/>
    <property type="molecule type" value="Genomic_DNA"/>
</dbReference>
<evidence type="ECO:0000256" key="2">
    <source>
        <dbReference type="ARBA" id="ARBA00018953"/>
    </source>
</evidence>
<dbReference type="InterPro" id="IPR016036">
    <property type="entry name" value="Malonyl_transacylase_ACP-bd"/>
</dbReference>
<dbReference type="InterPro" id="IPR001227">
    <property type="entry name" value="Ac_transferase_dom_sf"/>
</dbReference>
<keyword evidence="3 6" id="KW-0808">Transferase</keyword>
<dbReference type="PANTHER" id="PTHR42681:SF1">
    <property type="entry name" value="MALONYL-COA-ACYL CARRIER PROTEIN TRANSACYLASE, MITOCHONDRIAL"/>
    <property type="match status" value="1"/>
</dbReference>
<dbReference type="KEGG" id="nco:AAW31_06200"/>
<reference evidence="11" key="1">
    <citation type="submission" date="2015-05" db="EMBL/GenBank/DDBJ databases">
        <title>Draft genome of Nitrosomonas communis strain Nm2.</title>
        <authorList>
            <person name="Kozlowski J.A."/>
            <person name="Kits K.D."/>
            <person name="Stein L.Y."/>
        </authorList>
    </citation>
    <scope>NUCLEOTIDE SEQUENCE [LARGE SCALE GENOMIC DNA]</scope>
    <source>
        <strain evidence="11">Nm2</strain>
    </source>
</reference>
<dbReference type="InterPro" id="IPR050858">
    <property type="entry name" value="Mal-CoA-ACP_Trans/PKS_FabD"/>
</dbReference>
<dbReference type="GO" id="GO:0004314">
    <property type="term" value="F:[acyl-carrier-protein] S-malonyltransferase activity"/>
    <property type="evidence" value="ECO:0007669"/>
    <property type="project" value="UniProtKB-EC"/>
</dbReference>
<dbReference type="EMBL" id="CP011451">
    <property type="protein sequence ID" value="AKH37497.1"/>
    <property type="molecule type" value="Genomic_DNA"/>
</dbReference>
<dbReference type="InterPro" id="IPR014043">
    <property type="entry name" value="Acyl_transferase_dom"/>
</dbReference>
<dbReference type="EC" id="2.3.1.39" evidence="1 6"/>
<evidence type="ECO:0000313" key="10">
    <source>
        <dbReference type="EMBL" id="TYP92331.1"/>
    </source>
</evidence>
<reference evidence="9 11" key="2">
    <citation type="journal article" date="2016" name="Genome Announc.">
        <title>Genome Sequence of Nitrosomonas communis Strain Nm2, a Mesophilic Ammonia-Oxidizing Bacterium Isolated from Mediterranean Soil.</title>
        <authorList>
            <person name="Kozlowski J.A."/>
            <person name="Kits K.D."/>
            <person name="Stein L.Y."/>
        </authorList>
    </citation>
    <scope>NUCLEOTIDE SEQUENCE [LARGE SCALE GENOMIC DNA]</scope>
    <source>
        <strain evidence="9 11">Nm2</strain>
    </source>
</reference>
<sequence length="312" mass="33538">MKTAFVFPGQGSQSVGMMKGYADVPLIHETFSEAADILKQDLWALVNQGPAEDLNLTVNTQPVMLTAGIAVYRAWKNLGGKKPDYLAGHSLAEYTALVVSGALTFSDALKLVSYRAKTMQECVPEGMGGMAAIVGLDDDEVRAVCAEIISSCDGMSLEPANFNSPGQVVIAGHKNAVQHAMALSKAKGAKLAILLPMSIPSHCSLMRPAAEKMHQLLEKISFEPPTIPILHNVDVQQHHDAMSIREILAKQLYSPVRWAETIRAFASAGVDHVVECGPGKVLTGLTKRIDAKLKNLSLTDSNALKQTIDILK</sequence>
<dbReference type="InterPro" id="IPR004410">
    <property type="entry name" value="Malonyl_CoA-ACP_transAc_FabD"/>
</dbReference>
<dbReference type="SUPFAM" id="SSF52151">
    <property type="entry name" value="FabD/lysophospholipase-like"/>
    <property type="match status" value="1"/>
</dbReference>
<dbReference type="GO" id="GO:0005829">
    <property type="term" value="C:cytosol"/>
    <property type="evidence" value="ECO:0007669"/>
    <property type="project" value="TreeGrafter"/>
</dbReference>
<name>A0A0F7KFC9_9PROT</name>
<proteinExistence type="inferred from homology"/>
<dbReference type="Gene3D" id="3.30.70.250">
    <property type="entry name" value="Malonyl-CoA ACP transacylase, ACP-binding"/>
    <property type="match status" value="1"/>
</dbReference>
<feature type="domain" description="Malonyl-CoA:ACP transacylase (MAT)" evidence="8">
    <location>
        <begin position="6"/>
        <end position="303"/>
    </location>
</feature>
<dbReference type="FunFam" id="3.30.70.250:FF:000001">
    <property type="entry name" value="Malonyl CoA-acyl carrier protein transacylase"/>
    <property type="match status" value="1"/>
</dbReference>
<dbReference type="InterPro" id="IPR024925">
    <property type="entry name" value="Malonyl_CoA-ACP_transAc"/>
</dbReference>
<keyword evidence="11" id="KW-1185">Reference proteome</keyword>
<dbReference type="PATRIC" id="fig|44574.3.peg.1485"/>
<dbReference type="Gene3D" id="3.40.366.10">
    <property type="entry name" value="Malonyl-Coenzyme A Acyl Carrier Protein, domain 2"/>
    <property type="match status" value="1"/>
</dbReference>
<dbReference type="NCBIfam" id="TIGR00128">
    <property type="entry name" value="fabD"/>
    <property type="match status" value="1"/>
</dbReference>
<dbReference type="InterPro" id="IPR016035">
    <property type="entry name" value="Acyl_Trfase/lysoPLipase"/>
</dbReference>
<evidence type="ECO:0000313" key="12">
    <source>
        <dbReference type="Proteomes" id="UP000324176"/>
    </source>
</evidence>
<dbReference type="RefSeq" id="WP_046849578.1">
    <property type="nucleotide sequence ID" value="NZ_CBDIPD010000031.1"/>
</dbReference>
<reference evidence="10 12" key="3">
    <citation type="submission" date="2019-07" db="EMBL/GenBank/DDBJ databases">
        <title>Active sludge and wastewater microbial communities from Klosterneuburg, Austria.</title>
        <authorList>
            <person name="Wagner M."/>
        </authorList>
    </citation>
    <scope>NUCLEOTIDE SEQUENCE [LARGE SCALE GENOMIC DNA]</scope>
    <source>
        <strain evidence="10 12">Nm2</strain>
    </source>
</reference>
<evidence type="ECO:0000256" key="4">
    <source>
        <dbReference type="ARBA" id="ARBA00023315"/>
    </source>
</evidence>
<evidence type="ECO:0000256" key="7">
    <source>
        <dbReference type="PIRSR" id="PIRSR000446-1"/>
    </source>
</evidence>
<evidence type="ECO:0000256" key="5">
    <source>
        <dbReference type="ARBA" id="ARBA00048462"/>
    </source>
</evidence>
<evidence type="ECO:0000256" key="1">
    <source>
        <dbReference type="ARBA" id="ARBA00013258"/>
    </source>
</evidence>
<dbReference type="Proteomes" id="UP000034156">
    <property type="component" value="Chromosome"/>
</dbReference>
<dbReference type="OrthoDB" id="9808564at2"/>
<dbReference type="SUPFAM" id="SSF55048">
    <property type="entry name" value="Probable ACP-binding domain of malonyl-CoA ACP transacylase"/>
    <property type="match status" value="1"/>
</dbReference>
<evidence type="ECO:0000259" key="8">
    <source>
        <dbReference type="SMART" id="SM00827"/>
    </source>
</evidence>
<dbReference type="Proteomes" id="UP000324176">
    <property type="component" value="Unassembled WGS sequence"/>
</dbReference>
<gene>
    <name evidence="9" type="ORF">AAW31_06200</name>
    <name evidence="10" type="ORF">BCL69_100616</name>
</gene>
<evidence type="ECO:0000313" key="11">
    <source>
        <dbReference type="Proteomes" id="UP000034156"/>
    </source>
</evidence>
<dbReference type="PIRSF" id="PIRSF000446">
    <property type="entry name" value="Mct"/>
    <property type="match status" value="1"/>
</dbReference>
<evidence type="ECO:0000256" key="6">
    <source>
        <dbReference type="PIRNR" id="PIRNR000446"/>
    </source>
</evidence>
<dbReference type="SMART" id="SM00827">
    <property type="entry name" value="PKS_AT"/>
    <property type="match status" value="1"/>
</dbReference>
<feature type="active site" evidence="7">
    <location>
        <position position="202"/>
    </location>
</feature>
<accession>A0A0F7KFC9</accession>
<dbReference type="GO" id="GO:0006633">
    <property type="term" value="P:fatty acid biosynthetic process"/>
    <property type="evidence" value="ECO:0007669"/>
    <property type="project" value="TreeGrafter"/>
</dbReference>
<dbReference type="AlphaFoldDB" id="A0A0F7KFC9"/>
<keyword evidence="4 6" id="KW-0012">Acyltransferase</keyword>
<feature type="active site" evidence="7">
    <location>
        <position position="90"/>
    </location>
</feature>
<comment type="catalytic activity">
    <reaction evidence="5 6">
        <text>holo-[ACP] + malonyl-CoA = malonyl-[ACP] + CoA</text>
        <dbReference type="Rhea" id="RHEA:41792"/>
        <dbReference type="Rhea" id="RHEA-COMP:9623"/>
        <dbReference type="Rhea" id="RHEA-COMP:9685"/>
        <dbReference type="ChEBI" id="CHEBI:57287"/>
        <dbReference type="ChEBI" id="CHEBI:57384"/>
        <dbReference type="ChEBI" id="CHEBI:64479"/>
        <dbReference type="ChEBI" id="CHEBI:78449"/>
        <dbReference type="EC" id="2.3.1.39"/>
    </reaction>
</comment>
<dbReference type="PANTHER" id="PTHR42681">
    <property type="entry name" value="MALONYL-COA-ACYL CARRIER PROTEIN TRANSACYLASE, MITOCHONDRIAL"/>
    <property type="match status" value="1"/>
</dbReference>
<organism evidence="9 11">
    <name type="scientific">Nitrosomonas communis</name>
    <dbReference type="NCBI Taxonomy" id="44574"/>
    <lineage>
        <taxon>Bacteria</taxon>
        <taxon>Pseudomonadati</taxon>
        <taxon>Pseudomonadota</taxon>
        <taxon>Betaproteobacteria</taxon>
        <taxon>Nitrosomonadales</taxon>
        <taxon>Nitrosomonadaceae</taxon>
        <taxon>Nitrosomonas</taxon>
    </lineage>
</organism>